<proteinExistence type="predicted"/>
<dbReference type="Proteomes" id="UP000789941">
    <property type="component" value="Unassembled WGS sequence"/>
</dbReference>
<evidence type="ECO:0000256" key="1">
    <source>
        <dbReference type="SAM" id="Phobius"/>
    </source>
</evidence>
<keyword evidence="1" id="KW-0812">Transmembrane</keyword>
<keyword evidence="1" id="KW-1133">Transmembrane helix</keyword>
<feature type="transmembrane region" description="Helical" evidence="1">
    <location>
        <begin position="388"/>
        <end position="408"/>
    </location>
</feature>
<evidence type="ECO:0000313" key="3">
    <source>
        <dbReference type="Proteomes" id="UP000789941"/>
    </source>
</evidence>
<dbReference type="EMBL" id="CABMJJ010000009">
    <property type="protein sequence ID" value="VVC04358.1"/>
    <property type="molecule type" value="Genomic_DNA"/>
</dbReference>
<comment type="caution">
    <text evidence="2">The sequence shown here is derived from an EMBL/GenBank/DDBJ whole genome shotgun (WGS) entry which is preliminary data.</text>
</comment>
<accession>A0A5E4LTC4</accession>
<reference evidence="2 3" key="1">
    <citation type="submission" date="2019-08" db="EMBL/GenBank/DDBJ databases">
        <authorList>
            <person name="Vazquez-Campos X."/>
        </authorList>
    </citation>
    <scope>NUCLEOTIDE SEQUENCE [LARGE SCALE GENOMIC DNA]</scope>
    <source>
        <strain evidence="2">LFW-283_2</strain>
    </source>
</reference>
<keyword evidence="1" id="KW-0472">Membrane</keyword>
<gene>
    <name evidence="2" type="ORF">LFW2832_00898</name>
</gene>
<dbReference type="AlphaFoldDB" id="A0A5E4LTC4"/>
<name>A0A5E4LTC4_9ARCH</name>
<organism evidence="2 3">
    <name type="scientific">Candidatus Bilamarchaeum dharawalense</name>
    <dbReference type="NCBI Taxonomy" id="2885759"/>
    <lineage>
        <taxon>Archaea</taxon>
        <taxon>Candidatus Micrarchaeota</taxon>
        <taxon>Candidatus Micrarchaeia</taxon>
        <taxon>Candidatus Anstonellales</taxon>
        <taxon>Candidatus Bilamarchaeaceae</taxon>
        <taxon>Candidatus Bilamarchaeum</taxon>
    </lineage>
</organism>
<sequence>MKAVFVLLFFSCSFALTLPLLDEVGQHNSQLTNFLENNFNPNESQSTTFNLNFGTHSQQFQVLSSIEIIGMSHSIDELIYPTNGLSLLVARGYYMDHLASLPTKDGQIFTCNQEYNSIPYCDFDNDGCPEFEQNTSIDYQMDVIFTFKNSSFRVPFSSTHISIPDNLLEEMKTSSGADIVDVTIEGDAAFIYVINDRRLDGVQCVDNFVTTTNYLPISINKSFIVAGENKLFFLRSPILREQLTDNNHFDVVLLSQAPLYYGEILLDGNKSKNFSFRSYSIEEGPYGIEKLISNTSTIKNFAEHGPNVTTPVSLEKENYSFAYGYEFNFTYVGIGKHNLSLLVMDPLLTEQYNETIISRALSYNGIFGNDSSLVRPSLPYTQDQLNNVQISLGLVALVVFLAFVNFWVTR</sequence>
<protein>
    <submittedName>
        <fullName evidence="2">Uncharacterized protein</fullName>
    </submittedName>
</protein>
<evidence type="ECO:0000313" key="2">
    <source>
        <dbReference type="EMBL" id="VVC04358.1"/>
    </source>
</evidence>